<feature type="non-terminal residue" evidence="11">
    <location>
        <position position="247"/>
    </location>
</feature>
<sequence>ENCGDAPCVDYTFIGNSPVNKPYTVAEMREKFLSFFEERDHLRVNPYPVVARWRDDLMITIASIVDFQPYVTEGILPPPGNPLVVSQPCIRFEDIDLAGYTAGRHLTFFEMGGHHAFNYEGEPQIYWKDQTVRYHHELLTKDLGVPDEMVTYKEGLWSGGGNAGFDLEGCVGGLEVSTLVFMMYRVIGERMEPMPIRVVDTGYGMERWAWLSQGSPSAFHAIYGPVLDEIMGWAGLSPDVELLQETA</sequence>
<name>X0WD93_9ZZZZ</name>
<evidence type="ECO:0000259" key="10">
    <source>
        <dbReference type="PROSITE" id="PS50860"/>
    </source>
</evidence>
<evidence type="ECO:0000256" key="8">
    <source>
        <dbReference type="ARBA" id="ARBA00022917"/>
    </source>
</evidence>
<dbReference type="InterPro" id="IPR018164">
    <property type="entry name" value="Ala-tRNA-synth_IIc_N"/>
</dbReference>
<feature type="domain" description="Alanyl-transfer RNA synthetases family profile" evidence="10">
    <location>
        <begin position="23"/>
        <end position="247"/>
    </location>
</feature>
<comment type="caution">
    <text evidence="11">The sequence shown here is derived from an EMBL/GenBank/DDBJ whole genome shotgun (WGS) entry which is preliminary data.</text>
</comment>
<accession>X0WD93</accession>
<evidence type="ECO:0000256" key="6">
    <source>
        <dbReference type="ARBA" id="ARBA00022840"/>
    </source>
</evidence>
<keyword evidence="9" id="KW-0030">Aminoacyl-tRNA synthetase</keyword>
<keyword evidence="6" id="KW-0067">ATP-binding</keyword>
<evidence type="ECO:0000256" key="7">
    <source>
        <dbReference type="ARBA" id="ARBA00022884"/>
    </source>
</evidence>
<reference evidence="11" key="1">
    <citation type="journal article" date="2014" name="Front. Microbiol.">
        <title>High frequency of phylogenetically diverse reductive dehalogenase-homologous genes in deep subseafloor sedimentary metagenomes.</title>
        <authorList>
            <person name="Kawai M."/>
            <person name="Futagami T."/>
            <person name="Toyoda A."/>
            <person name="Takaki Y."/>
            <person name="Nishi S."/>
            <person name="Hori S."/>
            <person name="Arai W."/>
            <person name="Tsubouchi T."/>
            <person name="Morono Y."/>
            <person name="Uchiyama I."/>
            <person name="Ito T."/>
            <person name="Fujiyama A."/>
            <person name="Inagaki F."/>
            <person name="Takami H."/>
        </authorList>
    </citation>
    <scope>NUCLEOTIDE SEQUENCE</scope>
    <source>
        <strain evidence="11">Expedition CK06-06</strain>
    </source>
</reference>
<keyword evidence="3" id="KW-0820">tRNA-binding</keyword>
<keyword evidence="4" id="KW-0436">Ligase</keyword>
<keyword evidence="7" id="KW-0694">RNA-binding</keyword>
<dbReference type="GO" id="GO:0006419">
    <property type="term" value="P:alanyl-tRNA aminoacylation"/>
    <property type="evidence" value="ECO:0007669"/>
    <property type="project" value="InterPro"/>
</dbReference>
<evidence type="ECO:0000256" key="4">
    <source>
        <dbReference type="ARBA" id="ARBA00022598"/>
    </source>
</evidence>
<dbReference type="PANTHER" id="PTHR11777:SF9">
    <property type="entry name" value="ALANINE--TRNA LIGASE, CYTOPLASMIC"/>
    <property type="match status" value="1"/>
</dbReference>
<dbReference type="SUPFAM" id="SSF55681">
    <property type="entry name" value="Class II aaRS and biotin synthetases"/>
    <property type="match status" value="1"/>
</dbReference>
<evidence type="ECO:0000256" key="1">
    <source>
        <dbReference type="ARBA" id="ARBA00008226"/>
    </source>
</evidence>
<protein>
    <recommendedName>
        <fullName evidence="2">alanine--tRNA ligase</fullName>
        <ecNumber evidence="2">6.1.1.7</ecNumber>
    </recommendedName>
</protein>
<dbReference type="EC" id="6.1.1.7" evidence="2"/>
<gene>
    <name evidence="11" type="ORF">S01H1_69661</name>
</gene>
<dbReference type="InterPro" id="IPR045864">
    <property type="entry name" value="aa-tRNA-synth_II/BPL/LPL"/>
</dbReference>
<keyword evidence="5" id="KW-0547">Nucleotide-binding</keyword>
<evidence type="ECO:0000256" key="9">
    <source>
        <dbReference type="ARBA" id="ARBA00023146"/>
    </source>
</evidence>
<feature type="non-terminal residue" evidence="11">
    <location>
        <position position="1"/>
    </location>
</feature>
<dbReference type="Gene3D" id="3.30.930.10">
    <property type="entry name" value="Bira Bifunctional Protein, Domain 2"/>
    <property type="match status" value="1"/>
</dbReference>
<evidence type="ECO:0000313" key="11">
    <source>
        <dbReference type="EMBL" id="GAG28600.1"/>
    </source>
</evidence>
<comment type="similarity">
    <text evidence="1">Belongs to the class-II aminoacyl-tRNA synthetase family.</text>
</comment>
<dbReference type="AlphaFoldDB" id="X0WD93"/>
<evidence type="ECO:0000256" key="3">
    <source>
        <dbReference type="ARBA" id="ARBA00022555"/>
    </source>
</evidence>
<organism evidence="11">
    <name type="scientific">marine sediment metagenome</name>
    <dbReference type="NCBI Taxonomy" id="412755"/>
    <lineage>
        <taxon>unclassified sequences</taxon>
        <taxon>metagenomes</taxon>
        <taxon>ecological metagenomes</taxon>
    </lineage>
</organism>
<dbReference type="InterPro" id="IPR018165">
    <property type="entry name" value="Ala-tRNA-synth_IIc_core"/>
</dbReference>
<dbReference type="Pfam" id="PF01411">
    <property type="entry name" value="tRNA-synt_2c"/>
    <property type="match status" value="1"/>
</dbReference>
<dbReference type="EMBL" id="BARS01046264">
    <property type="protein sequence ID" value="GAG28600.1"/>
    <property type="molecule type" value="Genomic_DNA"/>
</dbReference>
<dbReference type="GO" id="GO:0002161">
    <property type="term" value="F:aminoacyl-tRNA deacylase activity"/>
    <property type="evidence" value="ECO:0007669"/>
    <property type="project" value="TreeGrafter"/>
</dbReference>
<dbReference type="GO" id="GO:0005524">
    <property type="term" value="F:ATP binding"/>
    <property type="evidence" value="ECO:0007669"/>
    <property type="project" value="UniProtKB-KW"/>
</dbReference>
<dbReference type="PROSITE" id="PS50860">
    <property type="entry name" value="AA_TRNA_LIGASE_II_ALA"/>
    <property type="match status" value="1"/>
</dbReference>
<dbReference type="GO" id="GO:0000049">
    <property type="term" value="F:tRNA binding"/>
    <property type="evidence" value="ECO:0007669"/>
    <property type="project" value="UniProtKB-KW"/>
</dbReference>
<keyword evidence="8" id="KW-0648">Protein biosynthesis</keyword>
<dbReference type="PANTHER" id="PTHR11777">
    <property type="entry name" value="ALANYL-TRNA SYNTHETASE"/>
    <property type="match status" value="1"/>
</dbReference>
<evidence type="ECO:0000256" key="2">
    <source>
        <dbReference type="ARBA" id="ARBA00013168"/>
    </source>
</evidence>
<dbReference type="InterPro" id="IPR050058">
    <property type="entry name" value="Ala-tRNA_ligase"/>
</dbReference>
<dbReference type="GO" id="GO:0004813">
    <property type="term" value="F:alanine-tRNA ligase activity"/>
    <property type="evidence" value="ECO:0007669"/>
    <property type="project" value="UniProtKB-EC"/>
</dbReference>
<proteinExistence type="inferred from homology"/>
<evidence type="ECO:0000256" key="5">
    <source>
        <dbReference type="ARBA" id="ARBA00022741"/>
    </source>
</evidence>